<evidence type="ECO:0000256" key="1">
    <source>
        <dbReference type="ARBA" id="ARBA00022723"/>
    </source>
</evidence>
<evidence type="ECO:0000259" key="4">
    <source>
        <dbReference type="Pfam" id="PF00557"/>
    </source>
</evidence>
<accession>A0A1T4KVQ4</accession>
<dbReference type="InterPro" id="IPR000994">
    <property type="entry name" value="Pept_M24"/>
</dbReference>
<keyword evidence="6" id="KW-0645">Protease</keyword>
<feature type="domain" description="Creatinase N-terminal" evidence="5">
    <location>
        <begin position="4"/>
        <end position="129"/>
    </location>
</feature>
<keyword evidence="6" id="KW-0031">Aminopeptidase</keyword>
<keyword evidence="1 3" id="KW-0479">Metal-binding</keyword>
<sequence length="357" mass="39773">MQNIEKCVNILKRKGADALVLLDEANMHYLCGFSPSEGIVIVLKNGDAFHLVDSRYTETAENHAKKTGLKVIEFKSSYYEELAKIINNSKSEIIVYESDTISLKAFENIKKHCKNAQMIELGDLLMRERNRKDAEEIVMMKKANQIAEKAFIELLNHVKPGKTEKELAAYFDYLMAKEGSDGVSFDTILLAGERTSMPHGIPSENTIKSGEFVLFDFGATYQGYHSDMTRTVAVGSASDEMKEMYELVLNAQLAGIKALNAGVKCADVYKAAYDVLNEKNMAQYFRHGLGHGLGIEIHEGFNASPRSKDTYEVGNVTSIEPGIYIPGKFGIRIEDVCYLAPRGRENLSNVTKSLIIL</sequence>
<dbReference type="PROSITE" id="PS00491">
    <property type="entry name" value="PROLINE_PEPTIDASE"/>
    <property type="match status" value="1"/>
</dbReference>
<dbReference type="InterPro" id="IPR050659">
    <property type="entry name" value="Peptidase_M24B"/>
</dbReference>
<dbReference type="RefSeq" id="WP_078768130.1">
    <property type="nucleotide sequence ID" value="NZ_FUWW01000005.1"/>
</dbReference>
<dbReference type="Pfam" id="PF01321">
    <property type="entry name" value="Creatinase_N"/>
    <property type="match status" value="1"/>
</dbReference>
<dbReference type="GO" id="GO:0004177">
    <property type="term" value="F:aminopeptidase activity"/>
    <property type="evidence" value="ECO:0007669"/>
    <property type="project" value="UniProtKB-KW"/>
</dbReference>
<dbReference type="AlphaFoldDB" id="A0A1T4KVQ4"/>
<organism evidence="6 7">
    <name type="scientific">Eubacterium coprostanoligenes</name>
    <dbReference type="NCBI Taxonomy" id="290054"/>
    <lineage>
        <taxon>Bacteria</taxon>
        <taxon>Bacillati</taxon>
        <taxon>Bacillota</taxon>
        <taxon>Clostridia</taxon>
        <taxon>Eubacteriales</taxon>
        <taxon>Eubacteriaceae</taxon>
        <taxon>Eubacterium</taxon>
    </lineage>
</organism>
<evidence type="ECO:0000313" key="7">
    <source>
        <dbReference type="Proteomes" id="UP000190657"/>
    </source>
</evidence>
<keyword evidence="2" id="KW-0378">Hydrolase</keyword>
<dbReference type="STRING" id="290054.SAMN02745114_00637"/>
<proteinExistence type="inferred from homology"/>
<dbReference type="PANTHER" id="PTHR46112:SF3">
    <property type="entry name" value="AMINOPEPTIDASE YPDF"/>
    <property type="match status" value="1"/>
</dbReference>
<dbReference type="Gene3D" id="3.40.350.10">
    <property type="entry name" value="Creatinase/prolidase N-terminal domain"/>
    <property type="match status" value="1"/>
</dbReference>
<dbReference type="InterPro" id="IPR036005">
    <property type="entry name" value="Creatinase/aminopeptidase-like"/>
</dbReference>
<dbReference type="OrthoDB" id="9806388at2"/>
<feature type="domain" description="Peptidase M24" evidence="4">
    <location>
        <begin position="139"/>
        <end position="338"/>
    </location>
</feature>
<dbReference type="InterPro" id="IPR001131">
    <property type="entry name" value="Peptidase_M24B_aminopep-P_CS"/>
</dbReference>
<evidence type="ECO:0000256" key="2">
    <source>
        <dbReference type="ARBA" id="ARBA00022801"/>
    </source>
</evidence>
<reference evidence="6 7" key="1">
    <citation type="submission" date="2017-02" db="EMBL/GenBank/DDBJ databases">
        <authorList>
            <person name="Peterson S.W."/>
        </authorList>
    </citation>
    <scope>NUCLEOTIDE SEQUENCE [LARGE SCALE GENOMIC DNA]</scope>
    <source>
        <strain evidence="6 7">ATCC 51222</strain>
    </source>
</reference>
<dbReference type="Pfam" id="PF00557">
    <property type="entry name" value="Peptidase_M24"/>
    <property type="match status" value="1"/>
</dbReference>
<dbReference type="PANTHER" id="PTHR46112">
    <property type="entry name" value="AMINOPEPTIDASE"/>
    <property type="match status" value="1"/>
</dbReference>
<gene>
    <name evidence="6" type="ORF">SAMN02745114_00637</name>
</gene>
<dbReference type="InterPro" id="IPR000587">
    <property type="entry name" value="Creatinase_N"/>
</dbReference>
<dbReference type="CDD" id="cd01092">
    <property type="entry name" value="APP-like"/>
    <property type="match status" value="1"/>
</dbReference>
<dbReference type="SUPFAM" id="SSF55920">
    <property type="entry name" value="Creatinase/aminopeptidase"/>
    <property type="match status" value="1"/>
</dbReference>
<dbReference type="Gene3D" id="3.90.230.10">
    <property type="entry name" value="Creatinase/methionine aminopeptidase superfamily"/>
    <property type="match status" value="1"/>
</dbReference>
<evidence type="ECO:0000259" key="5">
    <source>
        <dbReference type="Pfam" id="PF01321"/>
    </source>
</evidence>
<dbReference type="EMBL" id="FUWW01000005">
    <property type="protein sequence ID" value="SJZ46509.1"/>
    <property type="molecule type" value="Genomic_DNA"/>
</dbReference>
<comment type="similarity">
    <text evidence="3">Belongs to the peptidase M24B family.</text>
</comment>
<dbReference type="GO" id="GO:0046872">
    <property type="term" value="F:metal ion binding"/>
    <property type="evidence" value="ECO:0007669"/>
    <property type="project" value="UniProtKB-KW"/>
</dbReference>
<dbReference type="Proteomes" id="UP000190657">
    <property type="component" value="Unassembled WGS sequence"/>
</dbReference>
<dbReference type="InterPro" id="IPR029149">
    <property type="entry name" value="Creatin/AminoP/Spt16_N"/>
</dbReference>
<keyword evidence="7" id="KW-1185">Reference proteome</keyword>
<evidence type="ECO:0000313" key="6">
    <source>
        <dbReference type="EMBL" id="SJZ46509.1"/>
    </source>
</evidence>
<protein>
    <submittedName>
        <fullName evidence="6">Xaa-Pro aminopeptidase</fullName>
    </submittedName>
</protein>
<dbReference type="SUPFAM" id="SSF53092">
    <property type="entry name" value="Creatinase/prolidase N-terminal domain"/>
    <property type="match status" value="1"/>
</dbReference>
<name>A0A1T4KVQ4_9FIRM</name>
<evidence type="ECO:0000256" key="3">
    <source>
        <dbReference type="RuleBase" id="RU000590"/>
    </source>
</evidence>